<reference evidence="12 13" key="1">
    <citation type="journal article" date="2021" name="Sci. Rep.">
        <title>The distribution of antibiotic resistance genes in chicken gut microbiota commensals.</title>
        <authorList>
            <person name="Juricova H."/>
            <person name="Matiasovicova J."/>
            <person name="Kubasova T."/>
            <person name="Cejkova D."/>
            <person name="Rychlik I."/>
        </authorList>
    </citation>
    <scope>NUCLEOTIDE SEQUENCE [LARGE SCALE GENOMIC DNA]</scope>
    <source>
        <strain evidence="12 13">An562</strain>
    </source>
</reference>
<gene>
    <name evidence="12" type="primary">yidC</name>
    <name evidence="12" type="ORF">H5985_05320</name>
</gene>
<feature type="transmembrane region" description="Helical" evidence="10">
    <location>
        <begin position="453"/>
        <end position="481"/>
    </location>
</feature>
<comment type="similarity">
    <text evidence="9">Belongs to the OXA1/ALB3/YidC family.</text>
</comment>
<dbReference type="EMBL" id="JACJKX010000008">
    <property type="protein sequence ID" value="MBM6928689.1"/>
    <property type="molecule type" value="Genomic_DNA"/>
</dbReference>
<dbReference type="SUPFAM" id="SSF53649">
    <property type="entry name" value="Alkaline phosphatase-like"/>
    <property type="match status" value="1"/>
</dbReference>
<dbReference type="RefSeq" id="WP_205050277.1">
    <property type="nucleotide sequence ID" value="NZ_JACJKX010000008.1"/>
</dbReference>
<name>A0ABS2GUR1_9BURK</name>
<feature type="transmembrane region" description="Helical" evidence="10">
    <location>
        <begin position="321"/>
        <end position="337"/>
    </location>
</feature>
<evidence type="ECO:0000256" key="6">
    <source>
        <dbReference type="ARBA" id="ARBA00022989"/>
    </source>
</evidence>
<feature type="domain" description="Membrane insertase YidC/Oxa/ALB C-terminal" evidence="11">
    <location>
        <begin position="31"/>
        <end position="218"/>
    </location>
</feature>
<dbReference type="NCBIfam" id="TIGR03592">
    <property type="entry name" value="yidC_oxa1_cterm"/>
    <property type="match status" value="1"/>
</dbReference>
<keyword evidence="4 9" id="KW-0812">Transmembrane</keyword>
<evidence type="ECO:0000256" key="10">
    <source>
        <dbReference type="SAM" id="Phobius"/>
    </source>
</evidence>
<keyword evidence="8" id="KW-0143">Chaperone</keyword>
<evidence type="ECO:0000256" key="8">
    <source>
        <dbReference type="ARBA" id="ARBA00023186"/>
    </source>
</evidence>
<dbReference type="PANTHER" id="PTHR12428">
    <property type="entry name" value="OXA1"/>
    <property type="match status" value="1"/>
</dbReference>
<feature type="transmembrane region" description="Helical" evidence="10">
    <location>
        <begin position="290"/>
        <end position="309"/>
    </location>
</feature>
<feature type="transmembrane region" description="Helical" evidence="10">
    <location>
        <begin position="390"/>
        <end position="408"/>
    </location>
</feature>
<dbReference type="Pfam" id="PF02096">
    <property type="entry name" value="60KD_IMP"/>
    <property type="match status" value="1"/>
</dbReference>
<feature type="transmembrane region" description="Helical" evidence="10">
    <location>
        <begin position="420"/>
        <end position="441"/>
    </location>
</feature>
<keyword evidence="3" id="KW-1003">Cell membrane</keyword>
<keyword evidence="5" id="KW-0653">Protein transport</keyword>
<dbReference type="InterPro" id="IPR047196">
    <property type="entry name" value="YidC_ALB_C"/>
</dbReference>
<dbReference type="CDD" id="cd20070">
    <property type="entry name" value="5TM_YidC_Alb3"/>
    <property type="match status" value="1"/>
</dbReference>
<evidence type="ECO:0000256" key="1">
    <source>
        <dbReference type="ARBA" id="ARBA00004651"/>
    </source>
</evidence>
<feature type="transmembrane region" description="Helical" evidence="10">
    <location>
        <begin position="106"/>
        <end position="125"/>
    </location>
</feature>
<evidence type="ECO:0000256" key="9">
    <source>
        <dbReference type="RuleBase" id="RU003945"/>
    </source>
</evidence>
<evidence type="ECO:0000313" key="12">
    <source>
        <dbReference type="EMBL" id="MBM6928689.1"/>
    </source>
</evidence>
<evidence type="ECO:0000256" key="2">
    <source>
        <dbReference type="ARBA" id="ARBA00022448"/>
    </source>
</evidence>
<evidence type="ECO:0000256" key="3">
    <source>
        <dbReference type="ARBA" id="ARBA00022475"/>
    </source>
</evidence>
<feature type="transmembrane region" description="Helical" evidence="10">
    <location>
        <begin position="183"/>
        <end position="207"/>
    </location>
</feature>
<keyword evidence="7 10" id="KW-0472">Membrane</keyword>
<evidence type="ECO:0000256" key="5">
    <source>
        <dbReference type="ARBA" id="ARBA00022927"/>
    </source>
</evidence>
<feature type="transmembrane region" description="Helical" evidence="10">
    <location>
        <begin position="493"/>
        <end position="511"/>
    </location>
</feature>
<feature type="transmembrane region" description="Helical" evidence="10">
    <location>
        <begin position="349"/>
        <end position="370"/>
    </location>
</feature>
<keyword evidence="2" id="KW-0813">Transport</keyword>
<comment type="subcellular location">
    <subcellularLocation>
        <location evidence="1">Cell membrane</location>
        <topology evidence="1">Multi-pass membrane protein</topology>
    </subcellularLocation>
    <subcellularLocation>
        <location evidence="9">Membrane</location>
        <topology evidence="9">Multi-pass membrane protein</topology>
    </subcellularLocation>
</comment>
<feature type="transmembrane region" description="Helical" evidence="10">
    <location>
        <begin position="145"/>
        <end position="171"/>
    </location>
</feature>
<dbReference type="InterPro" id="IPR017850">
    <property type="entry name" value="Alkaline_phosphatase_core_sf"/>
</dbReference>
<evidence type="ECO:0000256" key="4">
    <source>
        <dbReference type="ARBA" id="ARBA00022692"/>
    </source>
</evidence>
<feature type="transmembrane region" description="Helical" evidence="10">
    <location>
        <begin position="517"/>
        <end position="538"/>
    </location>
</feature>
<dbReference type="InterPro" id="IPR001708">
    <property type="entry name" value="YidC/ALB3/OXA1/COX18"/>
</dbReference>
<dbReference type="PANTHER" id="PTHR12428:SF65">
    <property type="entry name" value="CYTOCHROME C OXIDASE ASSEMBLY PROTEIN COX18, MITOCHONDRIAL"/>
    <property type="match status" value="1"/>
</dbReference>
<proteinExistence type="inferred from homology"/>
<sequence length="958" mass="108523">MLDFLYTLFIAPLEFWMHKALLWGFDITQQWGWAIIVMSLIVNIVILPIYMKAESWQEDERALRKSFEEKEAMIKRAYKGQERFAMITTMHRQAGYSPLLTLRSSIGFFLQIPFFFAAYHFLSHFEPLQGVSFMGLTDLSKPDEIFSIGGFAINFMPILMTVINIASALIYTKNLSKRDKYQLYGMAALFLVLLYNAASGLVLYWTFNNIFSLGKNIVYDLVHHFSRKLAGLWKSVCALTRRAFAFTRETDSRQAHGWMDGYLVYLWAFATLLAVLSSNQITQLGDGAKMTLSSVSDYAFVLLALLSLVEGVRLKIWKHPIALVLVLFFIYYEMYTWSKWNFLGSHRRYFSLSAGITFLAVSLILTNLKVGLGKLLYPTSVKPAALLTPAAIWLVILLSFYLPVQAYTTAPEGFSRIEEVLALLLACMCISGVFLWCITKLSHLTGYADCAGYTLAFIALLMTVYAFLLPLNVGTIQAFIIANTDPLFRTFNVVVDLAVITVFTALFVFLIRKGKVAWVKTLLVLCTVGGLLNTVVMLKSSQEAWTRDAENEQSVELPEYNDRLFGFTKTGHNVVVVMLDAFAGRHLDRILAENPALNDQYRGFTWYREAISSGPSTLSSLPSIVCGEACTPWQLNKETDLSLAEKINRGFADTLNRFGDTYDAVLYERNWTERNRLAKYTAHQPLLIRNIGESYIRRFTAQNNLTIDRGNSDTFLIAVSVFNAVPWSLKNFIYKDGRWIERLMGESTAALVYNLYRDLALFELLPEVSNTRAQKNTFKFIDSELSHYPWFTEPGSCKVLDHETPGTRADGIPEGQMAAEVCSLTTLGRWFDWMRAEGIFDNTTIVVVSDHSSGSVPELNPVIKAHGVIGRPSSLLLIKPKNGNPNDPMKISDDHLGILDTMKFIFADVENTGPVRVNRDVRYTFVPDGQTANEYRTEQFWEVKGSMFDKDSWKNITP</sequence>
<keyword evidence="6 10" id="KW-1133">Transmembrane helix</keyword>
<dbReference type="Gene3D" id="3.40.720.10">
    <property type="entry name" value="Alkaline Phosphatase, subunit A"/>
    <property type="match status" value="1"/>
</dbReference>
<evidence type="ECO:0000259" key="11">
    <source>
        <dbReference type="Pfam" id="PF02096"/>
    </source>
</evidence>
<dbReference type="InterPro" id="IPR028055">
    <property type="entry name" value="YidC/Oxa/ALB_C"/>
</dbReference>
<organism evidence="12 13">
    <name type="scientific">Parasutterella secunda</name>
    <dbReference type="NCBI Taxonomy" id="626947"/>
    <lineage>
        <taxon>Bacteria</taxon>
        <taxon>Pseudomonadati</taxon>
        <taxon>Pseudomonadota</taxon>
        <taxon>Betaproteobacteria</taxon>
        <taxon>Burkholderiales</taxon>
        <taxon>Sutterellaceae</taxon>
        <taxon>Parasutterella</taxon>
    </lineage>
</organism>
<comment type="caution">
    <text evidence="12">The sequence shown here is derived from an EMBL/GenBank/DDBJ whole genome shotgun (WGS) entry which is preliminary data.</text>
</comment>
<feature type="transmembrane region" description="Helical" evidence="10">
    <location>
        <begin position="31"/>
        <end position="51"/>
    </location>
</feature>
<keyword evidence="13" id="KW-1185">Reference proteome</keyword>
<evidence type="ECO:0000256" key="7">
    <source>
        <dbReference type="ARBA" id="ARBA00023136"/>
    </source>
</evidence>
<accession>A0ABS2GUR1</accession>
<dbReference type="Proteomes" id="UP000777002">
    <property type="component" value="Unassembled WGS sequence"/>
</dbReference>
<evidence type="ECO:0000313" key="13">
    <source>
        <dbReference type="Proteomes" id="UP000777002"/>
    </source>
</evidence>
<protein>
    <submittedName>
        <fullName evidence="12">Membrane protein insertase YidC</fullName>
    </submittedName>
</protein>